<dbReference type="InterPro" id="IPR003870">
    <property type="entry name" value="DUF222"/>
</dbReference>
<dbReference type="EMBL" id="CP041692">
    <property type="protein sequence ID" value="QDP97026.1"/>
    <property type="molecule type" value="Genomic_DNA"/>
</dbReference>
<dbReference type="AlphaFoldDB" id="A0A516Q0R4"/>
<sequence length="641" mass="70722">MFDYEVDELDVAGAADAFSLVSELGLRVPCQKLMLAAHWADLHPPEGLLPADAGAGTMIGERAQQLGGDGTPQVAEFAPAELAPIIHRSIGQARSLIADAIDLRHRFPRIWRKVRRGIVEESTVRLIARSCRELSQAQAGEVDRMLAAHLIGIGRTRLEHLLDAAILRVDAEHMAQLAQEARRSRYIHFGQANEHGQKSFWGRMDAPDAIRMDAMINRLADIISQADSPIPGVPDRGAQTREEWRAVAHNLMGNPVLAAKILIQHEQPDLFDVLTELQQPPLRHDPASGNVHPDHYPLNDPQPAPADSDLEPPDDEETLPPDCEDADCADPNRWKSRPGHGHQDRVGDDSSQNSPEQDHRFTPADDQVRDRHGSDGQNRDGAGTDAPDLDNTDAQDPALAGADDPDRDPDIHDDHDRDLGGPDDHDPSTGNLDPFQRQQYEEQAVRLILRHLDPRKLLPSAVLYAHHYPGDTDTPIARVEDLGPASLEQLGQWLSTCAVRIQPVIDLNSIPPADAYEIPDRIRTAIQLRNPASIFPGSNTVSRRMDQDHTRPFRRRPDGTPAEPGQTGVHNLGPENRPEHRFVTHGRISVRQPVPGTYTWRTHLGQVLITSAAGTFDLGNGEFARAVWHASAPRDTVTLIA</sequence>
<dbReference type="RefSeq" id="WP_143986987.1">
    <property type="nucleotide sequence ID" value="NZ_CP041692.1"/>
</dbReference>
<dbReference type="KEGG" id="mik:FOE78_14815"/>
<feature type="domain" description="DUF222" evidence="2">
    <location>
        <begin position="66"/>
        <end position="229"/>
    </location>
</feature>
<feature type="compositionally biased region" description="Basic and acidic residues" evidence="1">
    <location>
        <begin position="356"/>
        <end position="378"/>
    </location>
</feature>
<feature type="compositionally biased region" description="Basic and acidic residues" evidence="1">
    <location>
        <begin position="282"/>
        <end position="297"/>
    </location>
</feature>
<dbReference type="Proteomes" id="UP000319263">
    <property type="component" value="Chromosome"/>
</dbReference>
<dbReference type="OrthoDB" id="3790359at2"/>
<dbReference type="Pfam" id="PF02720">
    <property type="entry name" value="DUF222"/>
    <property type="match status" value="1"/>
</dbReference>
<organism evidence="3 4">
    <name type="scientific">Microlunatus elymi</name>
    <dbReference type="NCBI Taxonomy" id="2596828"/>
    <lineage>
        <taxon>Bacteria</taxon>
        <taxon>Bacillati</taxon>
        <taxon>Actinomycetota</taxon>
        <taxon>Actinomycetes</taxon>
        <taxon>Propionibacteriales</taxon>
        <taxon>Propionibacteriaceae</taxon>
        <taxon>Microlunatus</taxon>
    </lineage>
</organism>
<feature type="compositionally biased region" description="Basic and acidic residues" evidence="1">
    <location>
        <begin position="543"/>
        <end position="558"/>
    </location>
</feature>
<feature type="compositionally biased region" description="Basic and acidic residues" evidence="1">
    <location>
        <begin position="408"/>
        <end position="427"/>
    </location>
</feature>
<protein>
    <submittedName>
        <fullName evidence="3">DUF222 domain-containing protein</fullName>
    </submittedName>
</protein>
<reference evidence="3 4" key="1">
    <citation type="submission" date="2019-07" db="EMBL/GenBank/DDBJ databases">
        <title>Microlunatus dokdonensis sp. nov. isolated from the rhizospheric soil of the wild plant Elymus tsukushiensis.</title>
        <authorList>
            <person name="Ghim S.-Y."/>
            <person name="Hwang Y.-J."/>
            <person name="Son J.-S."/>
            <person name="Shin J.-H."/>
        </authorList>
    </citation>
    <scope>NUCLEOTIDE SEQUENCE [LARGE SCALE GENOMIC DNA]</scope>
    <source>
        <strain evidence="3 4">KUDC0627</strain>
    </source>
</reference>
<evidence type="ECO:0000313" key="3">
    <source>
        <dbReference type="EMBL" id="QDP97026.1"/>
    </source>
</evidence>
<name>A0A516Q0R4_9ACTN</name>
<feature type="region of interest" description="Disordered" evidence="1">
    <location>
        <begin position="536"/>
        <end position="577"/>
    </location>
</feature>
<feature type="region of interest" description="Disordered" evidence="1">
    <location>
        <begin position="280"/>
        <end position="434"/>
    </location>
</feature>
<accession>A0A516Q0R4</accession>
<evidence type="ECO:0000256" key="1">
    <source>
        <dbReference type="SAM" id="MobiDB-lite"/>
    </source>
</evidence>
<evidence type="ECO:0000313" key="4">
    <source>
        <dbReference type="Proteomes" id="UP000319263"/>
    </source>
</evidence>
<gene>
    <name evidence="3" type="ORF">FOE78_14815</name>
</gene>
<keyword evidence="4" id="KW-1185">Reference proteome</keyword>
<proteinExistence type="predicted"/>
<feature type="compositionally biased region" description="Acidic residues" evidence="1">
    <location>
        <begin position="308"/>
        <end position="328"/>
    </location>
</feature>
<evidence type="ECO:0000259" key="2">
    <source>
        <dbReference type="Pfam" id="PF02720"/>
    </source>
</evidence>